<feature type="active site" description="Proton donor/acceptor" evidence="2">
    <location>
        <position position="93"/>
    </location>
</feature>
<dbReference type="SMART" id="SM00855">
    <property type="entry name" value="PGAM"/>
    <property type="match status" value="1"/>
</dbReference>
<reference evidence="5 6" key="1">
    <citation type="journal article" date="2015" name="Genome Announc.">
        <title>Expanding the biotechnology potential of lactobacilli through comparative genomics of 213 strains and associated genera.</title>
        <authorList>
            <person name="Sun Z."/>
            <person name="Harris H.M."/>
            <person name="McCann A."/>
            <person name="Guo C."/>
            <person name="Argimon S."/>
            <person name="Zhang W."/>
            <person name="Yang X."/>
            <person name="Jeffery I.B."/>
            <person name="Cooney J.C."/>
            <person name="Kagawa T.F."/>
            <person name="Liu W."/>
            <person name="Song Y."/>
            <person name="Salvetti E."/>
            <person name="Wrobel A."/>
            <person name="Rasinkangas P."/>
            <person name="Parkhill J."/>
            <person name="Rea M.C."/>
            <person name="O'Sullivan O."/>
            <person name="Ritari J."/>
            <person name="Douillard F.P."/>
            <person name="Paul Ross R."/>
            <person name="Yang R."/>
            <person name="Briner A.E."/>
            <person name="Felis G.E."/>
            <person name="de Vos W.M."/>
            <person name="Barrangou R."/>
            <person name="Klaenhammer T.R."/>
            <person name="Caufield P.W."/>
            <person name="Cui Y."/>
            <person name="Zhang H."/>
            <person name="O'Toole P.W."/>
        </authorList>
    </citation>
    <scope>NUCLEOTIDE SEQUENCE [LARGE SCALE GENOMIC DNA]</scope>
    <source>
        <strain evidence="5 6">DSM 20593</strain>
    </source>
</reference>
<evidence type="ECO:0000256" key="1">
    <source>
        <dbReference type="ARBA" id="ARBA00022801"/>
    </source>
</evidence>
<evidence type="ECO:0008006" key="7">
    <source>
        <dbReference type="Google" id="ProtNLM"/>
    </source>
</evidence>
<feature type="site" description="Transition state stabilizer" evidence="4">
    <location>
        <position position="180"/>
    </location>
</feature>
<dbReference type="SUPFAM" id="SSF53254">
    <property type="entry name" value="Phosphoglycerate mutase-like"/>
    <property type="match status" value="1"/>
</dbReference>
<protein>
    <recommendedName>
        <fullName evidence="7">Phosphoglycerate mutase</fullName>
    </recommendedName>
</protein>
<dbReference type="Pfam" id="PF00300">
    <property type="entry name" value="His_Phos_1"/>
    <property type="match status" value="1"/>
</dbReference>
<sequence>MEELDMSFNLYLVRHGETYLNKYDRMQGWSDAPLTDKGIQDGQAAGKRLANIKFNHVYSSDLTRAVETAKYIMHENNDHDAIQVPVTLPEFREEFFGSFEGLHGVDLAAQIQTQEDLHDIKAYGDLMAQLSQDELMDAIAKADSYHDAENAEQFWARLERGLKFLREHVQDGENVLVVAHGTLIRNLSGKYAGREYTLSSMYNGSVSKWTMDAKSMELEVFNDIEKVW</sequence>
<dbReference type="STRING" id="1616.IV73_GL000563"/>
<dbReference type="InterPro" id="IPR051695">
    <property type="entry name" value="Phosphoglycerate_Mutase"/>
</dbReference>
<evidence type="ECO:0000313" key="5">
    <source>
        <dbReference type="EMBL" id="KRN75398.1"/>
    </source>
</evidence>
<evidence type="ECO:0000313" key="6">
    <source>
        <dbReference type="Proteomes" id="UP000051655"/>
    </source>
</evidence>
<feature type="binding site" evidence="3">
    <location>
        <position position="64"/>
    </location>
    <ligand>
        <name>substrate</name>
    </ligand>
</feature>
<feature type="binding site" evidence="3">
    <location>
        <begin position="14"/>
        <end position="21"/>
    </location>
    <ligand>
        <name>substrate</name>
    </ligand>
</feature>
<accession>A0A0R2JHR3</accession>
<organism evidence="5 6">
    <name type="scientific">Weissella kandleri</name>
    <dbReference type="NCBI Taxonomy" id="1616"/>
    <lineage>
        <taxon>Bacteria</taxon>
        <taxon>Bacillati</taxon>
        <taxon>Bacillota</taxon>
        <taxon>Bacilli</taxon>
        <taxon>Lactobacillales</taxon>
        <taxon>Lactobacillaceae</taxon>
        <taxon>Weissella</taxon>
    </lineage>
</organism>
<evidence type="ECO:0000256" key="2">
    <source>
        <dbReference type="PIRSR" id="PIRSR613078-1"/>
    </source>
</evidence>
<gene>
    <name evidence="5" type="ORF">IV73_GL000563</name>
</gene>
<dbReference type="PATRIC" id="fig|1616.3.peg.579"/>
<dbReference type="CDD" id="cd07067">
    <property type="entry name" value="HP_PGM_like"/>
    <property type="match status" value="1"/>
</dbReference>
<dbReference type="GO" id="GO:0045820">
    <property type="term" value="P:negative regulation of glycolytic process"/>
    <property type="evidence" value="ECO:0007669"/>
    <property type="project" value="TreeGrafter"/>
</dbReference>
<evidence type="ECO:0000256" key="4">
    <source>
        <dbReference type="PIRSR" id="PIRSR613078-3"/>
    </source>
</evidence>
<dbReference type="InterPro" id="IPR013078">
    <property type="entry name" value="His_Pase_superF_clade-1"/>
</dbReference>
<keyword evidence="1" id="KW-0378">Hydrolase</keyword>
<dbReference type="AlphaFoldDB" id="A0A0R2JHR3"/>
<dbReference type="EMBL" id="JQBP01000002">
    <property type="protein sequence ID" value="KRN75398.1"/>
    <property type="molecule type" value="Genomic_DNA"/>
</dbReference>
<evidence type="ECO:0000256" key="3">
    <source>
        <dbReference type="PIRSR" id="PIRSR613078-2"/>
    </source>
</evidence>
<dbReference type="PANTHER" id="PTHR46517:SF1">
    <property type="entry name" value="FRUCTOSE-2,6-BISPHOSPHATASE TIGAR"/>
    <property type="match status" value="1"/>
</dbReference>
<comment type="caution">
    <text evidence="5">The sequence shown here is derived from an EMBL/GenBank/DDBJ whole genome shotgun (WGS) entry which is preliminary data.</text>
</comment>
<dbReference type="Proteomes" id="UP000051655">
    <property type="component" value="Unassembled WGS sequence"/>
</dbReference>
<keyword evidence="6" id="KW-1185">Reference proteome</keyword>
<dbReference type="Gene3D" id="3.40.50.1240">
    <property type="entry name" value="Phosphoglycerate mutase-like"/>
    <property type="match status" value="1"/>
</dbReference>
<dbReference type="GO" id="GO:0005829">
    <property type="term" value="C:cytosol"/>
    <property type="evidence" value="ECO:0007669"/>
    <property type="project" value="TreeGrafter"/>
</dbReference>
<proteinExistence type="predicted"/>
<dbReference type="InterPro" id="IPR029033">
    <property type="entry name" value="His_PPase_superfam"/>
</dbReference>
<dbReference type="GO" id="GO:0004331">
    <property type="term" value="F:fructose-2,6-bisphosphate 2-phosphatase activity"/>
    <property type="evidence" value="ECO:0007669"/>
    <property type="project" value="TreeGrafter"/>
</dbReference>
<dbReference type="PANTHER" id="PTHR46517">
    <property type="entry name" value="FRUCTOSE-2,6-BISPHOSPHATASE TIGAR"/>
    <property type="match status" value="1"/>
</dbReference>
<dbReference type="GO" id="GO:0043456">
    <property type="term" value="P:regulation of pentose-phosphate shunt"/>
    <property type="evidence" value="ECO:0007669"/>
    <property type="project" value="TreeGrafter"/>
</dbReference>
<feature type="active site" description="Tele-phosphohistidine intermediate" evidence="2">
    <location>
        <position position="15"/>
    </location>
</feature>
<name>A0A0R2JHR3_9LACO</name>